<reference evidence="1 2" key="1">
    <citation type="journal article" date="2019" name="Sci. Rep.">
        <title>Nanopore sequencing improves the draft genome of the human pathogenic amoeba Naegleria fowleri.</title>
        <authorList>
            <person name="Liechti N."/>
            <person name="Schurch N."/>
            <person name="Bruggmann R."/>
            <person name="Wittwer M."/>
        </authorList>
    </citation>
    <scope>NUCLEOTIDE SEQUENCE [LARGE SCALE GENOMIC DNA]</scope>
    <source>
        <strain evidence="1 2">ATCC 30894</strain>
    </source>
</reference>
<dbReference type="PANTHER" id="PTHR37474:SF1">
    <property type="entry name" value="2'-5' RNA LIGASE FAMILY PROTEIN"/>
    <property type="match status" value="1"/>
</dbReference>
<dbReference type="VEuPathDB" id="AmoebaDB:NF0100190"/>
<evidence type="ECO:0000313" key="1">
    <source>
        <dbReference type="EMBL" id="KAF0974860.1"/>
    </source>
</evidence>
<dbReference type="VEuPathDB" id="AmoebaDB:NfTy_076540"/>
<dbReference type="GeneID" id="68113552"/>
<gene>
    <name evidence="1" type="ORF">FDP41_006334</name>
</gene>
<dbReference type="InterPro" id="IPR009097">
    <property type="entry name" value="Cyclic_Pdiesterase"/>
</dbReference>
<dbReference type="PANTHER" id="PTHR37474">
    <property type="entry name" value="RNA LIGASE/CYCLIC NUCLEOTIDE PHOSPHODIESTERASE"/>
    <property type="match status" value="1"/>
</dbReference>
<comment type="caution">
    <text evidence="1">The sequence shown here is derived from an EMBL/GenBank/DDBJ whole genome shotgun (WGS) entry which is preliminary data.</text>
</comment>
<keyword evidence="2" id="KW-1185">Reference proteome</keyword>
<organism evidence="1 2">
    <name type="scientific">Naegleria fowleri</name>
    <name type="common">Brain eating amoeba</name>
    <dbReference type="NCBI Taxonomy" id="5763"/>
    <lineage>
        <taxon>Eukaryota</taxon>
        <taxon>Discoba</taxon>
        <taxon>Heterolobosea</taxon>
        <taxon>Tetramitia</taxon>
        <taxon>Eutetramitia</taxon>
        <taxon>Vahlkampfiidae</taxon>
        <taxon>Naegleria</taxon>
    </lineage>
</organism>
<dbReference type="Proteomes" id="UP000444721">
    <property type="component" value="Unassembled WGS sequence"/>
</dbReference>
<sequence>MSSESSSTCFTTVRSACCIIPPMEVWPSIYTDHSPESVLDYDHNKALWQAHINVTYPFVAQAGFSAAKTKLKQILKENSISSFEIQLSDFDIFEHTHTSIIFMRPRVLGDSRGDDLLKLIHDLIVTSFNIKENHPYEPHLSVAYVKTEEVLKRKRRFEERLLQPIRFKVDRLHFLATSKDNGKMYSKCEIILD</sequence>
<dbReference type="RefSeq" id="XP_044559573.1">
    <property type="nucleotide sequence ID" value="XM_044709958.1"/>
</dbReference>
<dbReference type="Gene3D" id="3.90.1140.10">
    <property type="entry name" value="Cyclic phosphodiesterase"/>
    <property type="match status" value="1"/>
</dbReference>
<proteinExistence type="predicted"/>
<evidence type="ECO:0000313" key="2">
    <source>
        <dbReference type="Proteomes" id="UP000444721"/>
    </source>
</evidence>
<dbReference type="SUPFAM" id="SSF55144">
    <property type="entry name" value="LigT-like"/>
    <property type="match status" value="1"/>
</dbReference>
<dbReference type="Pfam" id="PF13563">
    <property type="entry name" value="2_5_RNA_ligase2"/>
    <property type="match status" value="1"/>
</dbReference>
<protein>
    <submittedName>
        <fullName evidence="1">Uncharacterized protein</fullName>
    </submittedName>
</protein>
<name>A0A6A5BLG8_NAEFO</name>
<dbReference type="AlphaFoldDB" id="A0A6A5BLG8"/>
<dbReference type="OrthoDB" id="10263155at2759"/>
<dbReference type="VEuPathDB" id="AmoebaDB:FDP41_006334"/>
<dbReference type="EMBL" id="VFQX01000051">
    <property type="protein sequence ID" value="KAF0974860.1"/>
    <property type="molecule type" value="Genomic_DNA"/>
</dbReference>
<accession>A0A6A5BLG8</accession>